<dbReference type="OrthoDB" id="1435691at2"/>
<evidence type="ECO:0000313" key="2">
    <source>
        <dbReference type="Proteomes" id="UP000307657"/>
    </source>
</evidence>
<organism evidence="1 2">
    <name type="scientific">Pontimicrobium aquaticum</name>
    <dbReference type="NCBI Taxonomy" id="2565367"/>
    <lineage>
        <taxon>Bacteria</taxon>
        <taxon>Pseudomonadati</taxon>
        <taxon>Bacteroidota</taxon>
        <taxon>Flavobacteriia</taxon>
        <taxon>Flavobacteriales</taxon>
        <taxon>Flavobacteriaceae</taxon>
        <taxon>Pontimicrobium</taxon>
    </lineage>
</organism>
<comment type="caution">
    <text evidence="1">The sequence shown here is derived from an EMBL/GenBank/DDBJ whole genome shotgun (WGS) entry which is preliminary data.</text>
</comment>
<dbReference type="EMBL" id="SUPL01000005">
    <property type="protein sequence ID" value="TJY34833.1"/>
    <property type="molecule type" value="Genomic_DNA"/>
</dbReference>
<evidence type="ECO:0000313" key="1">
    <source>
        <dbReference type="EMBL" id="TJY34833.1"/>
    </source>
</evidence>
<accession>A0A4U0ESV0</accession>
<dbReference type="Proteomes" id="UP000307657">
    <property type="component" value="Unassembled WGS sequence"/>
</dbReference>
<dbReference type="AlphaFoldDB" id="A0A4U0ESV0"/>
<sequence length="164" mass="19284">MNENLHTQLLFNKYGKISIEILINDDVYRVSNLIDENGVSRTLAISKFYRKNIPESFSKYDSNIMNGRLIGEELIKSGFQFKKTILSKSEVVLSENLKFRLKTESTKSYGQYSEIYIGFKNREFLYVQLFEILHPELSVENIKRNLKYDLVIKELIEKINLETI</sequence>
<gene>
    <name evidence="1" type="ORF">E5167_11050</name>
</gene>
<name>A0A4U0ESV0_9FLAO</name>
<proteinExistence type="predicted"/>
<reference evidence="1 2" key="1">
    <citation type="submission" date="2019-04" db="EMBL/GenBank/DDBJ databases">
        <title>Lacinutrix sp. nov., isolated from marine water.</title>
        <authorList>
            <person name="Kim W."/>
        </authorList>
    </citation>
    <scope>NUCLEOTIDE SEQUENCE [LARGE SCALE GENOMIC DNA]</scope>
    <source>
        <strain evidence="1 2">CAU 1491</strain>
    </source>
</reference>
<protein>
    <submittedName>
        <fullName evidence="1">Uncharacterized protein</fullName>
    </submittedName>
</protein>
<dbReference type="RefSeq" id="WP_136844028.1">
    <property type="nucleotide sequence ID" value="NZ_SUPL01000005.1"/>
</dbReference>
<keyword evidence="2" id="KW-1185">Reference proteome</keyword>